<reference evidence="10" key="1">
    <citation type="journal article" date="2019" name="Int. J. Syst. Evol. Microbiol.">
        <title>The Global Catalogue of Microorganisms (GCM) 10K type strain sequencing project: providing services to taxonomists for standard genome sequencing and annotation.</title>
        <authorList>
            <consortium name="The Broad Institute Genomics Platform"/>
            <consortium name="The Broad Institute Genome Sequencing Center for Infectious Disease"/>
            <person name="Wu L."/>
            <person name="Ma J."/>
        </authorList>
    </citation>
    <scope>NUCLEOTIDE SEQUENCE [LARGE SCALE GENOMIC DNA]</scope>
    <source>
        <strain evidence="10">CCM 7941</strain>
    </source>
</reference>
<evidence type="ECO:0000256" key="1">
    <source>
        <dbReference type="ARBA" id="ARBA00004752"/>
    </source>
</evidence>
<keyword evidence="5 7" id="KW-0573">Peptidoglycan synthesis</keyword>
<comment type="similarity">
    <text evidence="2">Belongs to the YkuD family.</text>
</comment>
<sequence length="189" mass="21278">MTRTTSIIAIRQDPGHRRTATLTAGALRIQCHIGRSLMRPQLLKLEGDGATPTGRYRPVRVYYRSDRNKRPVTRLPVRPVRPSDGWCDQPGAPVYNRPVRLPCPFRAENMWRSDNLYDFVIEIDHNRRPRVQGRGSAVFIHVASPDGSPTAGCVALRKGDMLKLLRLLSPNAVIAIGDASAPRRPRRRT</sequence>
<dbReference type="InterPro" id="IPR005490">
    <property type="entry name" value="LD_TPept_cat_dom"/>
</dbReference>
<comment type="pathway">
    <text evidence="1 7">Cell wall biogenesis; peptidoglycan biosynthesis.</text>
</comment>
<keyword evidence="6 7" id="KW-0961">Cell wall biogenesis/degradation</keyword>
<dbReference type="PANTHER" id="PTHR38589:SF1">
    <property type="entry name" value="BLR0621 PROTEIN"/>
    <property type="match status" value="1"/>
</dbReference>
<organism evidence="9 10">
    <name type="scientific">Camelimonas abortus</name>
    <dbReference type="NCBI Taxonomy" id="1017184"/>
    <lineage>
        <taxon>Bacteria</taxon>
        <taxon>Pseudomonadati</taxon>
        <taxon>Pseudomonadota</taxon>
        <taxon>Alphaproteobacteria</taxon>
        <taxon>Hyphomicrobiales</taxon>
        <taxon>Chelatococcaceae</taxon>
        <taxon>Camelimonas</taxon>
    </lineage>
</organism>
<evidence type="ECO:0000256" key="2">
    <source>
        <dbReference type="ARBA" id="ARBA00005992"/>
    </source>
</evidence>
<keyword evidence="10" id="KW-1185">Reference proteome</keyword>
<gene>
    <name evidence="9" type="ORF">ACFOEX_03530</name>
</gene>
<evidence type="ECO:0000259" key="8">
    <source>
        <dbReference type="PROSITE" id="PS52029"/>
    </source>
</evidence>
<name>A0ABV7LC59_9HYPH</name>
<evidence type="ECO:0000256" key="5">
    <source>
        <dbReference type="ARBA" id="ARBA00022984"/>
    </source>
</evidence>
<dbReference type="PANTHER" id="PTHR38589">
    <property type="entry name" value="BLR0621 PROTEIN"/>
    <property type="match status" value="1"/>
</dbReference>
<dbReference type="Proteomes" id="UP001595536">
    <property type="component" value="Unassembled WGS sequence"/>
</dbReference>
<dbReference type="RefSeq" id="WP_376831751.1">
    <property type="nucleotide sequence ID" value="NZ_JBHLWR010000006.1"/>
</dbReference>
<evidence type="ECO:0000256" key="4">
    <source>
        <dbReference type="ARBA" id="ARBA00022960"/>
    </source>
</evidence>
<dbReference type="Pfam" id="PF03734">
    <property type="entry name" value="YkuD"/>
    <property type="match status" value="1"/>
</dbReference>
<dbReference type="SUPFAM" id="SSF141523">
    <property type="entry name" value="L,D-transpeptidase catalytic domain-like"/>
    <property type="match status" value="1"/>
</dbReference>
<feature type="domain" description="L,D-TPase catalytic" evidence="8">
    <location>
        <begin position="1"/>
        <end position="177"/>
    </location>
</feature>
<feature type="active site" description="Proton donor/acceptor" evidence="7">
    <location>
        <position position="141"/>
    </location>
</feature>
<keyword evidence="4 7" id="KW-0133">Cell shape</keyword>
<evidence type="ECO:0000313" key="9">
    <source>
        <dbReference type="EMBL" id="MFC3265436.1"/>
    </source>
</evidence>
<keyword evidence="3" id="KW-0808">Transferase</keyword>
<evidence type="ECO:0000256" key="3">
    <source>
        <dbReference type="ARBA" id="ARBA00022679"/>
    </source>
</evidence>
<dbReference type="InterPro" id="IPR038063">
    <property type="entry name" value="Transpep_catalytic_dom"/>
</dbReference>
<evidence type="ECO:0000313" key="10">
    <source>
        <dbReference type="Proteomes" id="UP001595536"/>
    </source>
</evidence>
<dbReference type="PROSITE" id="PS52029">
    <property type="entry name" value="LD_TPASE"/>
    <property type="match status" value="1"/>
</dbReference>
<evidence type="ECO:0000256" key="6">
    <source>
        <dbReference type="ARBA" id="ARBA00023316"/>
    </source>
</evidence>
<protein>
    <submittedName>
        <fullName evidence="9">L,D-transpeptidase</fullName>
    </submittedName>
</protein>
<proteinExistence type="inferred from homology"/>
<accession>A0ABV7LC59</accession>
<feature type="active site" description="Nucleophile" evidence="7">
    <location>
        <position position="153"/>
    </location>
</feature>
<comment type="caution">
    <text evidence="9">The sequence shown here is derived from an EMBL/GenBank/DDBJ whole genome shotgun (WGS) entry which is preliminary data.</text>
</comment>
<dbReference type="EMBL" id="JBHRUV010000017">
    <property type="protein sequence ID" value="MFC3265436.1"/>
    <property type="molecule type" value="Genomic_DNA"/>
</dbReference>
<evidence type="ECO:0000256" key="7">
    <source>
        <dbReference type="PROSITE-ProRule" id="PRU01373"/>
    </source>
</evidence>